<organism evidence="2 3">
    <name type="scientific">Leptospira weilii str. Ecochallenge</name>
    <dbReference type="NCBI Taxonomy" id="1049986"/>
    <lineage>
        <taxon>Bacteria</taxon>
        <taxon>Pseudomonadati</taxon>
        <taxon>Spirochaetota</taxon>
        <taxon>Spirochaetia</taxon>
        <taxon>Leptospirales</taxon>
        <taxon>Leptospiraceae</taxon>
        <taxon>Leptospira</taxon>
    </lineage>
</organism>
<comment type="caution">
    <text evidence="2">The sequence shown here is derived from an EMBL/GenBank/DDBJ whole genome shotgun (WGS) entry which is preliminary data.</text>
</comment>
<proteinExistence type="predicted"/>
<evidence type="ECO:0000256" key="1">
    <source>
        <dbReference type="SAM" id="Phobius"/>
    </source>
</evidence>
<evidence type="ECO:0000313" key="2">
    <source>
        <dbReference type="EMBL" id="EMY13021.1"/>
    </source>
</evidence>
<accession>N1U4I2</accession>
<evidence type="ECO:0000313" key="3">
    <source>
        <dbReference type="Proteomes" id="UP000012249"/>
    </source>
</evidence>
<sequence length="37" mass="4441">MTSTDNSSFELFVASIFVFLKVNVDFHFNFLILFYRM</sequence>
<dbReference type="AlphaFoldDB" id="N1U4I2"/>
<dbReference type="EMBL" id="AHMI02000263">
    <property type="protein sequence ID" value="EMY13021.1"/>
    <property type="molecule type" value="Genomic_DNA"/>
</dbReference>
<keyword evidence="1" id="KW-1133">Transmembrane helix</keyword>
<name>N1U4I2_9LEPT</name>
<keyword evidence="1" id="KW-0812">Transmembrane</keyword>
<keyword evidence="1" id="KW-0472">Membrane</keyword>
<reference evidence="2 3" key="1">
    <citation type="submission" date="2013-02" db="EMBL/GenBank/DDBJ databases">
        <authorList>
            <person name="Harkins D.M."/>
            <person name="Durkin A.S."/>
            <person name="Brinkac L.M."/>
            <person name="Haft D.H."/>
            <person name="Selengut J.D."/>
            <person name="Sanka R."/>
            <person name="DePew J."/>
            <person name="Purushe J."/>
            <person name="Haake D.A."/>
            <person name="Matsunaga J."/>
            <person name="Vinetz J.M."/>
            <person name="Sutton G.G."/>
            <person name="Nierman W.C."/>
            <person name="Fouts D.E."/>
        </authorList>
    </citation>
    <scope>NUCLEOTIDE SEQUENCE [LARGE SCALE GENOMIC DNA]</scope>
    <source>
        <strain evidence="2 3">Ecochallenge</strain>
    </source>
</reference>
<protein>
    <submittedName>
        <fullName evidence="2">Uncharacterized protein</fullName>
    </submittedName>
</protein>
<gene>
    <name evidence="2" type="ORF">LEP1GSC043_4715</name>
</gene>
<feature type="transmembrane region" description="Helical" evidence="1">
    <location>
        <begin position="12"/>
        <end position="35"/>
    </location>
</feature>
<dbReference type="Proteomes" id="UP000012249">
    <property type="component" value="Unassembled WGS sequence"/>
</dbReference>